<evidence type="ECO:0000313" key="3">
    <source>
        <dbReference type="Proteomes" id="UP000735302"/>
    </source>
</evidence>
<feature type="chain" id="PRO_5043640840" description="Secreted protein" evidence="1">
    <location>
        <begin position="19"/>
        <end position="201"/>
    </location>
</feature>
<gene>
    <name evidence="2" type="ORF">PoB_003808800</name>
</gene>
<name>A0AAV4AXK1_9GAST</name>
<organism evidence="2 3">
    <name type="scientific">Plakobranchus ocellatus</name>
    <dbReference type="NCBI Taxonomy" id="259542"/>
    <lineage>
        <taxon>Eukaryota</taxon>
        <taxon>Metazoa</taxon>
        <taxon>Spiralia</taxon>
        <taxon>Lophotrochozoa</taxon>
        <taxon>Mollusca</taxon>
        <taxon>Gastropoda</taxon>
        <taxon>Heterobranchia</taxon>
        <taxon>Euthyneura</taxon>
        <taxon>Panpulmonata</taxon>
        <taxon>Sacoglossa</taxon>
        <taxon>Placobranchoidea</taxon>
        <taxon>Plakobranchidae</taxon>
        <taxon>Plakobranchus</taxon>
    </lineage>
</organism>
<feature type="signal peptide" evidence="1">
    <location>
        <begin position="1"/>
        <end position="18"/>
    </location>
</feature>
<dbReference type="EMBL" id="BLXT01004325">
    <property type="protein sequence ID" value="GFO11583.1"/>
    <property type="molecule type" value="Genomic_DNA"/>
</dbReference>
<keyword evidence="1" id="KW-0732">Signal</keyword>
<dbReference type="Proteomes" id="UP000735302">
    <property type="component" value="Unassembled WGS sequence"/>
</dbReference>
<evidence type="ECO:0000313" key="2">
    <source>
        <dbReference type="EMBL" id="GFO11583.1"/>
    </source>
</evidence>
<proteinExistence type="predicted"/>
<evidence type="ECO:0000256" key="1">
    <source>
        <dbReference type="SAM" id="SignalP"/>
    </source>
</evidence>
<protein>
    <recommendedName>
        <fullName evidence="4">Secreted protein</fullName>
    </recommendedName>
</protein>
<accession>A0AAV4AXK1</accession>
<comment type="caution">
    <text evidence="2">The sequence shown here is derived from an EMBL/GenBank/DDBJ whole genome shotgun (WGS) entry which is preliminary data.</text>
</comment>
<sequence>MLATALFIFSCVISEIHPHSHCHKDSCLPDLAAFSDHITVDSDQVLPPGLQDCLEYLFCSQDAIQVLRELGQSVYKLDLLTISKPDTLDVLCQNVQVMKACENLHWKDTCEEETGSRGRKYDAKFMEWICNKRSRLQNYSECWAHPGFTPRVAACVKEYSDISDIINCFEEELEPEEECSDAAIAFVRTMATKYMPQDERK</sequence>
<evidence type="ECO:0008006" key="4">
    <source>
        <dbReference type="Google" id="ProtNLM"/>
    </source>
</evidence>
<keyword evidence="3" id="KW-1185">Reference proteome</keyword>
<dbReference type="AlphaFoldDB" id="A0AAV4AXK1"/>
<reference evidence="2 3" key="1">
    <citation type="journal article" date="2021" name="Elife">
        <title>Chloroplast acquisition without the gene transfer in kleptoplastic sea slugs, Plakobranchus ocellatus.</title>
        <authorList>
            <person name="Maeda T."/>
            <person name="Takahashi S."/>
            <person name="Yoshida T."/>
            <person name="Shimamura S."/>
            <person name="Takaki Y."/>
            <person name="Nagai Y."/>
            <person name="Toyoda A."/>
            <person name="Suzuki Y."/>
            <person name="Arimoto A."/>
            <person name="Ishii H."/>
            <person name="Satoh N."/>
            <person name="Nishiyama T."/>
            <person name="Hasebe M."/>
            <person name="Maruyama T."/>
            <person name="Minagawa J."/>
            <person name="Obokata J."/>
            <person name="Shigenobu S."/>
        </authorList>
    </citation>
    <scope>NUCLEOTIDE SEQUENCE [LARGE SCALE GENOMIC DNA]</scope>
</reference>